<dbReference type="Pfam" id="PF13908">
    <property type="entry name" value="Shisa_N"/>
    <property type="match status" value="1"/>
</dbReference>
<feature type="compositionally biased region" description="Pro residues" evidence="13">
    <location>
        <begin position="220"/>
        <end position="238"/>
    </location>
</feature>
<evidence type="ECO:0000256" key="3">
    <source>
        <dbReference type="ARBA" id="ARBA00022692"/>
    </source>
</evidence>
<keyword evidence="6 14" id="KW-1133">Transmembrane helix</keyword>
<evidence type="ECO:0000256" key="15">
    <source>
        <dbReference type="SAM" id="SignalP"/>
    </source>
</evidence>
<dbReference type="Proteomes" id="UP000694621">
    <property type="component" value="Unplaced"/>
</dbReference>
<evidence type="ECO:0000313" key="18">
    <source>
        <dbReference type="Proteomes" id="UP000694621"/>
    </source>
</evidence>
<feature type="transmembrane region" description="Helical" evidence="14">
    <location>
        <begin position="96"/>
        <end position="124"/>
    </location>
</feature>
<evidence type="ECO:0000256" key="6">
    <source>
        <dbReference type="ARBA" id="ARBA00022989"/>
    </source>
</evidence>
<dbReference type="GO" id="GO:0005789">
    <property type="term" value="C:endoplasmic reticulum membrane"/>
    <property type="evidence" value="ECO:0007669"/>
    <property type="project" value="UniProtKB-SubCell"/>
</dbReference>
<dbReference type="KEGG" id="amex:103026816"/>
<keyword evidence="15" id="KW-0732">Signal</keyword>
<evidence type="ECO:0000256" key="11">
    <source>
        <dbReference type="ARBA" id="ARBA00040441"/>
    </source>
</evidence>
<feature type="domain" description="Shisa N-terminal" evidence="16">
    <location>
        <begin position="41"/>
        <end position="88"/>
    </location>
</feature>
<dbReference type="CTD" id="558619"/>
<dbReference type="GO" id="GO:0006915">
    <property type="term" value="P:apoptotic process"/>
    <property type="evidence" value="ECO:0007669"/>
    <property type="project" value="UniProtKB-KW"/>
</dbReference>
<dbReference type="AlphaFoldDB" id="A0A8B9JF11"/>
<dbReference type="RefSeq" id="XP_007229681.2">
    <property type="nucleotide sequence ID" value="XM_007229619.4"/>
</dbReference>
<comment type="function">
    <text evidence="9">Can induce apoptosis in a caspase-dependent manner and plays a role in p53/TP53-dependent apoptosis.</text>
</comment>
<dbReference type="PANTHER" id="PTHR31395">
    <property type="entry name" value="SHISA"/>
    <property type="match status" value="1"/>
</dbReference>
<evidence type="ECO:0000256" key="10">
    <source>
        <dbReference type="ARBA" id="ARBA00038108"/>
    </source>
</evidence>
<evidence type="ECO:0000259" key="16">
    <source>
        <dbReference type="Pfam" id="PF13908"/>
    </source>
</evidence>
<dbReference type="GeneID" id="103026816"/>
<keyword evidence="7 14" id="KW-0472">Membrane</keyword>
<evidence type="ECO:0000256" key="14">
    <source>
        <dbReference type="SAM" id="Phobius"/>
    </source>
</evidence>
<evidence type="ECO:0000256" key="12">
    <source>
        <dbReference type="ARBA" id="ARBA00041983"/>
    </source>
</evidence>
<dbReference type="OMA" id="HQGPQFT"/>
<evidence type="ECO:0000256" key="5">
    <source>
        <dbReference type="ARBA" id="ARBA00022824"/>
    </source>
</evidence>
<evidence type="ECO:0000256" key="7">
    <source>
        <dbReference type="ARBA" id="ARBA00023136"/>
    </source>
</evidence>
<evidence type="ECO:0000256" key="8">
    <source>
        <dbReference type="ARBA" id="ARBA00023242"/>
    </source>
</evidence>
<proteinExistence type="inferred from homology"/>
<comment type="similarity">
    <text evidence="10">Belongs to the shisa family.</text>
</comment>
<protein>
    <recommendedName>
        <fullName evidence="11">Protein shisa-5</fullName>
    </recommendedName>
    <alternativeName>
        <fullName evidence="12">Scotin</fullName>
    </alternativeName>
</protein>
<name>A0A8B9JF11_ASTMX</name>
<reference evidence="17" key="1">
    <citation type="submission" date="2025-08" db="UniProtKB">
        <authorList>
            <consortium name="Ensembl"/>
        </authorList>
    </citation>
    <scope>IDENTIFICATION</scope>
</reference>
<dbReference type="InterPro" id="IPR053891">
    <property type="entry name" value="Shisa_N"/>
</dbReference>
<keyword evidence="8" id="KW-0539">Nucleus</keyword>
<comment type="subcellular location">
    <subcellularLocation>
        <location evidence="1">Endoplasmic reticulum membrane</location>
        <topology evidence="1">Single-pass type I membrane protein</topology>
    </subcellularLocation>
    <subcellularLocation>
        <location evidence="2">Nucleus membrane</location>
    </subcellularLocation>
</comment>
<evidence type="ECO:0000256" key="2">
    <source>
        <dbReference type="ARBA" id="ARBA00004126"/>
    </source>
</evidence>
<organism evidence="17 18">
    <name type="scientific">Astyanax mexicanus</name>
    <name type="common">Blind cave fish</name>
    <name type="synonym">Astyanax fasciatus mexicanus</name>
    <dbReference type="NCBI Taxonomy" id="7994"/>
    <lineage>
        <taxon>Eukaryota</taxon>
        <taxon>Metazoa</taxon>
        <taxon>Chordata</taxon>
        <taxon>Craniata</taxon>
        <taxon>Vertebrata</taxon>
        <taxon>Euteleostomi</taxon>
        <taxon>Actinopterygii</taxon>
        <taxon>Neopterygii</taxon>
        <taxon>Teleostei</taxon>
        <taxon>Ostariophysi</taxon>
        <taxon>Characiformes</taxon>
        <taxon>Characoidei</taxon>
        <taxon>Acestrorhamphidae</taxon>
        <taxon>Acestrorhamphinae</taxon>
        <taxon>Astyanax</taxon>
    </lineage>
</organism>
<dbReference type="Ensembl" id="ENSAMXT00005022696.1">
    <property type="protein sequence ID" value="ENSAMXP00005020535.1"/>
    <property type="gene ID" value="ENSAMXG00005010638.1"/>
</dbReference>
<sequence length="260" mass="28160">MLQYRRCAHPSSSLSSRPAMASALPALLLLAGLVFFAAADSDCGAYFASNGVYRGSQDCSNYQFCCGTCDERYCCYDYYKKLEDDYCAFSPKMNSIAIGSIIGGIIFMIVLFVVCCVCPCCCLYKLCKKPRPVLTTTTHTTVISSQYPQQPTNPGPQYTSPAYQHVPAQPGYGAQPGYPGQPMPPAPYQGQPYAPGAPPPYHESGYPAPYSQAAYDGGHPPYPLQPPTQPGYAQPPPTTDYSATQPPYNPAYVEPPKTGY</sequence>
<keyword evidence="5" id="KW-0256">Endoplasmic reticulum</keyword>
<evidence type="ECO:0000256" key="13">
    <source>
        <dbReference type="SAM" id="MobiDB-lite"/>
    </source>
</evidence>
<keyword evidence="4" id="KW-0053">Apoptosis</keyword>
<dbReference type="PANTHER" id="PTHR31395:SF14">
    <property type="entry name" value="PROTEIN SHISA-5"/>
    <property type="match status" value="1"/>
</dbReference>
<dbReference type="GO" id="GO:0031965">
    <property type="term" value="C:nuclear membrane"/>
    <property type="evidence" value="ECO:0007669"/>
    <property type="project" value="UniProtKB-SubCell"/>
</dbReference>
<evidence type="ECO:0000313" key="17">
    <source>
        <dbReference type="Ensembl" id="ENSAMXP00005020535.1"/>
    </source>
</evidence>
<dbReference type="InterPro" id="IPR026910">
    <property type="entry name" value="Shisa"/>
</dbReference>
<evidence type="ECO:0000256" key="4">
    <source>
        <dbReference type="ARBA" id="ARBA00022703"/>
    </source>
</evidence>
<evidence type="ECO:0000256" key="9">
    <source>
        <dbReference type="ARBA" id="ARBA00037507"/>
    </source>
</evidence>
<feature type="region of interest" description="Disordered" evidence="13">
    <location>
        <begin position="174"/>
        <end position="260"/>
    </location>
</feature>
<keyword evidence="3 14" id="KW-0812">Transmembrane</keyword>
<evidence type="ECO:0000256" key="1">
    <source>
        <dbReference type="ARBA" id="ARBA00004115"/>
    </source>
</evidence>
<feature type="signal peptide" evidence="15">
    <location>
        <begin position="1"/>
        <end position="39"/>
    </location>
</feature>
<feature type="chain" id="PRO_5034612628" description="Protein shisa-5" evidence="15">
    <location>
        <begin position="40"/>
        <end position="260"/>
    </location>
</feature>
<dbReference type="OrthoDB" id="9949323at2759"/>
<accession>A0A8B9JF11</accession>